<evidence type="ECO:0000313" key="3">
    <source>
        <dbReference type="Proteomes" id="UP000186609"/>
    </source>
</evidence>
<feature type="compositionally biased region" description="Gly residues" evidence="1">
    <location>
        <begin position="27"/>
        <end position="47"/>
    </location>
</feature>
<gene>
    <name evidence="2" type="ORF">RD110_12810</name>
</gene>
<organism evidence="2 3">
    <name type="scientific">Rhodoferax koreensis</name>
    <dbReference type="NCBI Taxonomy" id="1842727"/>
    <lineage>
        <taxon>Bacteria</taxon>
        <taxon>Pseudomonadati</taxon>
        <taxon>Pseudomonadota</taxon>
        <taxon>Betaproteobacteria</taxon>
        <taxon>Burkholderiales</taxon>
        <taxon>Comamonadaceae</taxon>
        <taxon>Rhodoferax</taxon>
    </lineage>
</organism>
<feature type="region of interest" description="Disordered" evidence="1">
    <location>
        <begin position="83"/>
        <end position="119"/>
    </location>
</feature>
<dbReference type="Proteomes" id="UP000186609">
    <property type="component" value="Chromosome"/>
</dbReference>
<accession>A0A1P8JW45</accession>
<protein>
    <submittedName>
        <fullName evidence="2">Uncharacterized protein</fullName>
    </submittedName>
</protein>
<sequence>MVQDAGTGGAGGTGGTGGTGAVAPAGMGRGGWARPGPRGLPGAGGSRPGPANSSRMVSAELPMAVASSALPWGVRLPQPRAQTLLPTCRPGTRPAPRCGAKRTMLPLSSSTPFASPRSV</sequence>
<keyword evidence="3" id="KW-1185">Reference proteome</keyword>
<name>A0A1P8JW45_9BURK</name>
<dbReference type="KEGG" id="rhy:RD110_12810"/>
<evidence type="ECO:0000313" key="2">
    <source>
        <dbReference type="EMBL" id="APW37963.1"/>
    </source>
</evidence>
<feature type="region of interest" description="Disordered" evidence="1">
    <location>
        <begin position="1"/>
        <end position="56"/>
    </location>
</feature>
<evidence type="ECO:0000256" key="1">
    <source>
        <dbReference type="SAM" id="MobiDB-lite"/>
    </source>
</evidence>
<dbReference type="AlphaFoldDB" id="A0A1P8JW45"/>
<proteinExistence type="predicted"/>
<feature type="compositionally biased region" description="Gly residues" evidence="1">
    <location>
        <begin position="1"/>
        <end position="20"/>
    </location>
</feature>
<dbReference type="STRING" id="1842727.RD110_12810"/>
<reference evidence="2 3" key="1">
    <citation type="submission" date="2017-01" db="EMBL/GenBank/DDBJ databases">
        <authorList>
            <person name="Mah S.A."/>
            <person name="Swanson W.J."/>
            <person name="Moy G.W."/>
            <person name="Vacquier V.D."/>
        </authorList>
    </citation>
    <scope>NUCLEOTIDE SEQUENCE [LARGE SCALE GENOMIC DNA]</scope>
    <source>
        <strain evidence="2 3">DCY110</strain>
    </source>
</reference>
<feature type="compositionally biased region" description="Polar residues" evidence="1">
    <location>
        <begin position="106"/>
        <end position="119"/>
    </location>
</feature>
<dbReference type="EMBL" id="CP019236">
    <property type="protein sequence ID" value="APW37963.1"/>
    <property type="molecule type" value="Genomic_DNA"/>
</dbReference>